<dbReference type="Pfam" id="PF11288">
    <property type="entry name" value="DUF3089"/>
    <property type="match status" value="1"/>
</dbReference>
<sequence length="312" mass="35866">MNRLIFSLGLFFVLFLHACVQKQNLEHIPEKPDYESSSSWYMVLDDSAQVDIFYVTPTCVWDWQDDNGLLYHYADVDNEEQREAIRPSLELADSIFGRVASFYAPYYRQITLESWIEGEAVVEERFPIAMSDIWDAFQYYMKHFNNGRPFVLAGFSQGAKGVVELLKMMDDEAYERMVAAYVIGYKVTEQDMACAHIHPAKDSVDIGVVICYNSVENVEAIAPVLSPSAVCINPLNWSNDTVTAYLNDTVTVKKDDKYQVLVVDGFSSAELFLPQLADLFVQGNYHLYELTFYQNCLSHNVEQRIQAFYMRK</sequence>
<organism evidence="1 2">
    <name type="scientific">Candidatus Gallipaludibacter merdavium</name>
    <dbReference type="NCBI Taxonomy" id="2840839"/>
    <lineage>
        <taxon>Bacteria</taxon>
        <taxon>Pseudomonadati</taxon>
        <taxon>Bacteroidota</taxon>
        <taxon>Bacteroidia</taxon>
        <taxon>Bacteroidales</taxon>
        <taxon>Candidatus Gallipaludibacter</taxon>
    </lineage>
</organism>
<dbReference type="SUPFAM" id="SSF53474">
    <property type="entry name" value="alpha/beta-Hydrolases"/>
    <property type="match status" value="1"/>
</dbReference>
<dbReference type="InterPro" id="IPR021440">
    <property type="entry name" value="DUF3089"/>
</dbReference>
<reference evidence="1" key="1">
    <citation type="submission" date="2020-10" db="EMBL/GenBank/DDBJ databases">
        <authorList>
            <person name="Gilroy R."/>
        </authorList>
    </citation>
    <scope>NUCLEOTIDE SEQUENCE</scope>
    <source>
        <strain evidence="1">G3-3990</strain>
    </source>
</reference>
<proteinExistence type="predicted"/>
<dbReference type="AlphaFoldDB" id="A0A9D9HV76"/>
<accession>A0A9D9HV76</accession>
<dbReference type="EMBL" id="JADIMG010000079">
    <property type="protein sequence ID" value="MBO8460269.1"/>
    <property type="molecule type" value="Genomic_DNA"/>
</dbReference>
<evidence type="ECO:0000313" key="1">
    <source>
        <dbReference type="EMBL" id="MBO8460269.1"/>
    </source>
</evidence>
<reference evidence="1" key="2">
    <citation type="journal article" date="2021" name="PeerJ">
        <title>Extensive microbial diversity within the chicken gut microbiome revealed by metagenomics and culture.</title>
        <authorList>
            <person name="Gilroy R."/>
            <person name="Ravi A."/>
            <person name="Getino M."/>
            <person name="Pursley I."/>
            <person name="Horton D.L."/>
            <person name="Alikhan N.F."/>
            <person name="Baker D."/>
            <person name="Gharbi K."/>
            <person name="Hall N."/>
            <person name="Watson M."/>
            <person name="Adriaenssens E.M."/>
            <person name="Foster-Nyarko E."/>
            <person name="Jarju S."/>
            <person name="Secka A."/>
            <person name="Antonio M."/>
            <person name="Oren A."/>
            <person name="Chaudhuri R.R."/>
            <person name="La Ragione R."/>
            <person name="Hildebrand F."/>
            <person name="Pallen M.J."/>
        </authorList>
    </citation>
    <scope>NUCLEOTIDE SEQUENCE</scope>
    <source>
        <strain evidence="1">G3-3990</strain>
    </source>
</reference>
<name>A0A9D9HV76_9BACT</name>
<comment type="caution">
    <text evidence="1">The sequence shown here is derived from an EMBL/GenBank/DDBJ whole genome shotgun (WGS) entry which is preliminary data.</text>
</comment>
<dbReference type="InterPro" id="IPR029058">
    <property type="entry name" value="AB_hydrolase_fold"/>
</dbReference>
<dbReference type="Proteomes" id="UP000823641">
    <property type="component" value="Unassembled WGS sequence"/>
</dbReference>
<evidence type="ECO:0000313" key="2">
    <source>
        <dbReference type="Proteomes" id="UP000823641"/>
    </source>
</evidence>
<gene>
    <name evidence="1" type="ORF">IAA73_08060</name>
</gene>
<protein>
    <submittedName>
        <fullName evidence="1">DUF3089 domain-containing protein</fullName>
    </submittedName>
</protein>